<dbReference type="EMBL" id="ML993585">
    <property type="protein sequence ID" value="KAF2170437.1"/>
    <property type="molecule type" value="Genomic_DNA"/>
</dbReference>
<accession>A0A6A6CT55</accession>
<proteinExistence type="predicted"/>
<dbReference type="RefSeq" id="XP_033671326.1">
    <property type="nucleotide sequence ID" value="XM_033804852.1"/>
</dbReference>
<dbReference type="AlphaFoldDB" id="A0A6A6CT55"/>
<dbReference type="GeneID" id="54558124"/>
<protein>
    <recommendedName>
        <fullName evidence="3">Heterokaryon incompatibility domain-containing protein</fullName>
    </recommendedName>
</protein>
<reference evidence="1" key="1">
    <citation type="journal article" date="2020" name="Stud. Mycol.">
        <title>101 Dothideomycetes genomes: a test case for predicting lifestyles and emergence of pathogens.</title>
        <authorList>
            <person name="Haridas S."/>
            <person name="Albert R."/>
            <person name="Binder M."/>
            <person name="Bloem J."/>
            <person name="Labutti K."/>
            <person name="Salamov A."/>
            <person name="Andreopoulos B."/>
            <person name="Baker S."/>
            <person name="Barry K."/>
            <person name="Bills G."/>
            <person name="Bluhm B."/>
            <person name="Cannon C."/>
            <person name="Castanera R."/>
            <person name="Culley D."/>
            <person name="Daum C."/>
            <person name="Ezra D."/>
            <person name="Gonzalez J."/>
            <person name="Henrissat B."/>
            <person name="Kuo A."/>
            <person name="Liang C."/>
            <person name="Lipzen A."/>
            <person name="Lutzoni F."/>
            <person name="Magnuson J."/>
            <person name="Mondo S."/>
            <person name="Nolan M."/>
            <person name="Ohm R."/>
            <person name="Pangilinan J."/>
            <person name="Park H.-J."/>
            <person name="Ramirez L."/>
            <person name="Alfaro M."/>
            <person name="Sun H."/>
            <person name="Tritt A."/>
            <person name="Yoshinaga Y."/>
            <person name="Zwiers L.-H."/>
            <person name="Turgeon B."/>
            <person name="Goodwin S."/>
            <person name="Spatafora J."/>
            <person name="Crous P."/>
            <person name="Grigoriev I."/>
        </authorList>
    </citation>
    <scope>NUCLEOTIDE SEQUENCE</scope>
    <source>
        <strain evidence="1">ATCC 36951</strain>
    </source>
</reference>
<organism evidence="1 2">
    <name type="scientific">Zasmidium cellare ATCC 36951</name>
    <dbReference type="NCBI Taxonomy" id="1080233"/>
    <lineage>
        <taxon>Eukaryota</taxon>
        <taxon>Fungi</taxon>
        <taxon>Dikarya</taxon>
        <taxon>Ascomycota</taxon>
        <taxon>Pezizomycotina</taxon>
        <taxon>Dothideomycetes</taxon>
        <taxon>Dothideomycetidae</taxon>
        <taxon>Mycosphaerellales</taxon>
        <taxon>Mycosphaerellaceae</taxon>
        <taxon>Zasmidium</taxon>
    </lineage>
</organism>
<gene>
    <name evidence="1" type="ORF">M409DRAFT_19258</name>
</gene>
<name>A0A6A6CT55_ZASCE</name>
<dbReference type="Pfam" id="PF26639">
    <property type="entry name" value="Het-6_barrel"/>
    <property type="match status" value="1"/>
</dbReference>
<dbReference type="OrthoDB" id="2157530at2759"/>
<sequence>MQEAALAPSNTCYIASSHIPLLNLLRAFRWREYKYHYSAPADLDSTSVNTALRNILTLWRYADPSHGPYVKAQGASIADALVFARGLNSSQPRDHVFGLLGLIRYRSLPKAIMERLRPAYSRSVLDVFRDATVAGLIEKEGIPDLIFEEIVHRHDDGVSASLGANRWPSWVPKWSDARDLDDYPGRLNKWSFSASGHKPFDFIEVDDVTIQVRGTIIDEVASVTDIYRVRDWSQADNSQNLLSWLQEVDGLGYGHARPAINTVLLAGLNGEGRPATEQDLNAFETFREAIIKHQQHGPGSSCSTRVSEVFERMCNSRRFFRTARQGSIGIGPNFMRPRDKVVVVHGCRAPIIIRPLDEETHSVVGECYVHGIMNGEVMGKVHSMGNEMIKLT</sequence>
<dbReference type="Proteomes" id="UP000799537">
    <property type="component" value="Unassembled WGS sequence"/>
</dbReference>
<keyword evidence="2" id="KW-1185">Reference proteome</keyword>
<evidence type="ECO:0000313" key="2">
    <source>
        <dbReference type="Proteomes" id="UP000799537"/>
    </source>
</evidence>
<evidence type="ECO:0008006" key="3">
    <source>
        <dbReference type="Google" id="ProtNLM"/>
    </source>
</evidence>
<dbReference type="PANTHER" id="PTHR24148:SF64">
    <property type="entry name" value="HETEROKARYON INCOMPATIBILITY DOMAIN-CONTAINING PROTEIN"/>
    <property type="match status" value="1"/>
</dbReference>
<dbReference type="PANTHER" id="PTHR24148">
    <property type="entry name" value="ANKYRIN REPEAT DOMAIN-CONTAINING PROTEIN 39 HOMOLOG-RELATED"/>
    <property type="match status" value="1"/>
</dbReference>
<dbReference type="InterPro" id="IPR052895">
    <property type="entry name" value="HetReg/Transcr_Mod"/>
</dbReference>
<evidence type="ECO:0000313" key="1">
    <source>
        <dbReference type="EMBL" id="KAF2170437.1"/>
    </source>
</evidence>